<dbReference type="AlphaFoldDB" id="A0A927R352"/>
<feature type="site" description="Interaction with substrate tRNA" evidence="10">
    <location>
        <position position="126"/>
    </location>
</feature>
<feature type="binding site" evidence="10">
    <location>
        <begin position="12"/>
        <end position="19"/>
    </location>
    <ligand>
        <name>ATP</name>
        <dbReference type="ChEBI" id="CHEBI:30616"/>
    </ligand>
</feature>
<keyword evidence="4 10" id="KW-0808">Transferase</keyword>
<evidence type="ECO:0000256" key="2">
    <source>
        <dbReference type="ARBA" id="ARBA00003213"/>
    </source>
</evidence>
<evidence type="ECO:0000256" key="11">
    <source>
        <dbReference type="RuleBase" id="RU003783"/>
    </source>
</evidence>
<comment type="caution">
    <text evidence="10">Lacks conserved residue(s) required for the propagation of feature annotation.</text>
</comment>
<feature type="site" description="Interaction with substrate tRNA" evidence="10">
    <location>
        <position position="103"/>
    </location>
</feature>
<comment type="cofactor">
    <cofactor evidence="1 10">
        <name>Mg(2+)</name>
        <dbReference type="ChEBI" id="CHEBI:18420"/>
    </cofactor>
</comment>
<dbReference type="GO" id="GO:0006400">
    <property type="term" value="P:tRNA modification"/>
    <property type="evidence" value="ECO:0007669"/>
    <property type="project" value="TreeGrafter"/>
</dbReference>
<sequence length="315" mass="35821">MKHYPEVIAIVGPTASGKTALSVQLAKAIGGEIINGDSMQVYKGLDIGTAKITAEEMDGIPHHLFDVKEPTESFSVAEYQTEVRNWIQAIRDRGKIPIIVGGTGLYIQSVLFDFRFTEQAADIEVRGRLERELEERGADHLYEKLVAIDPKSAEKIHPNNHRRLVRALEIIEVTGRTKDDHEDGAGHAPLYDYLIVGLQLERDVLYERIHQRVDRMMENGLLEEAQTLWDEGIRSVQSVQAIGYRELHQFIEGGLSLDETVDLIKKNTRNYAKRQMTYFRNKLEIAWLDAATGTKKSLKGILTILKDFEKIRRIE</sequence>
<dbReference type="PANTHER" id="PTHR11088:SF60">
    <property type="entry name" value="TRNA DIMETHYLALLYLTRANSFERASE"/>
    <property type="match status" value="1"/>
</dbReference>
<comment type="subunit">
    <text evidence="10">Monomer.</text>
</comment>
<dbReference type="EMBL" id="JADBEL010000002">
    <property type="protein sequence ID" value="MBE1553383.1"/>
    <property type="molecule type" value="Genomic_DNA"/>
</dbReference>
<keyword evidence="5 10" id="KW-0819">tRNA processing</keyword>
<dbReference type="Proteomes" id="UP000658225">
    <property type="component" value="Unassembled WGS sequence"/>
</dbReference>
<dbReference type="EC" id="2.5.1.75" evidence="10"/>
<dbReference type="HAMAP" id="MF_00185">
    <property type="entry name" value="IPP_trans"/>
    <property type="match status" value="1"/>
</dbReference>
<dbReference type="FunFam" id="1.10.20.140:FF:000001">
    <property type="entry name" value="tRNA dimethylallyltransferase"/>
    <property type="match status" value="1"/>
</dbReference>
<evidence type="ECO:0000313" key="14">
    <source>
        <dbReference type="EMBL" id="MBE1553383.1"/>
    </source>
</evidence>
<evidence type="ECO:0000256" key="4">
    <source>
        <dbReference type="ARBA" id="ARBA00022679"/>
    </source>
</evidence>
<evidence type="ECO:0000256" key="9">
    <source>
        <dbReference type="ARBA" id="ARBA00049563"/>
    </source>
</evidence>
<comment type="caution">
    <text evidence="14">The sequence shown here is derived from an EMBL/GenBank/DDBJ whole genome shotgun (WGS) entry which is preliminary data.</text>
</comment>
<evidence type="ECO:0000256" key="7">
    <source>
        <dbReference type="ARBA" id="ARBA00022840"/>
    </source>
</evidence>
<dbReference type="GO" id="GO:0052381">
    <property type="term" value="F:tRNA dimethylallyltransferase activity"/>
    <property type="evidence" value="ECO:0007669"/>
    <property type="project" value="UniProtKB-UniRule"/>
</dbReference>
<evidence type="ECO:0000256" key="10">
    <source>
        <dbReference type="HAMAP-Rule" id="MF_00185"/>
    </source>
</evidence>
<evidence type="ECO:0000256" key="12">
    <source>
        <dbReference type="RuleBase" id="RU003784"/>
    </source>
</evidence>
<comment type="similarity">
    <text evidence="3 10 13">Belongs to the IPP transferase family.</text>
</comment>
<dbReference type="RefSeq" id="WP_192597211.1">
    <property type="nucleotide sequence ID" value="NZ_JADBEL010000002.1"/>
</dbReference>
<organism evidence="14 15">
    <name type="scientific">Sporosarcina limicola</name>
    <dbReference type="NCBI Taxonomy" id="34101"/>
    <lineage>
        <taxon>Bacteria</taxon>
        <taxon>Bacillati</taxon>
        <taxon>Bacillota</taxon>
        <taxon>Bacilli</taxon>
        <taxon>Bacillales</taxon>
        <taxon>Caryophanaceae</taxon>
        <taxon>Sporosarcina</taxon>
    </lineage>
</organism>
<dbReference type="GO" id="GO:0005524">
    <property type="term" value="F:ATP binding"/>
    <property type="evidence" value="ECO:0007669"/>
    <property type="project" value="UniProtKB-UniRule"/>
</dbReference>
<dbReference type="Gene3D" id="1.10.20.140">
    <property type="match status" value="1"/>
</dbReference>
<gene>
    <name evidence="10" type="primary">miaA</name>
    <name evidence="14" type="ORF">H4683_000457</name>
</gene>
<accession>A0A927R352</accession>
<evidence type="ECO:0000256" key="1">
    <source>
        <dbReference type="ARBA" id="ARBA00001946"/>
    </source>
</evidence>
<comment type="function">
    <text evidence="2 10 12">Catalyzes the transfer of a dimethylallyl group onto the adenine at position 37 in tRNAs that read codons beginning with uridine, leading to the formation of N6-(dimethylallyl)adenosine (i(6)A).</text>
</comment>
<feature type="region of interest" description="Interaction with substrate tRNA" evidence="10">
    <location>
        <begin position="37"/>
        <end position="40"/>
    </location>
</feature>
<evidence type="ECO:0000256" key="6">
    <source>
        <dbReference type="ARBA" id="ARBA00022741"/>
    </source>
</evidence>
<dbReference type="InterPro" id="IPR018022">
    <property type="entry name" value="IPT"/>
</dbReference>
<evidence type="ECO:0000256" key="13">
    <source>
        <dbReference type="RuleBase" id="RU003785"/>
    </source>
</evidence>
<dbReference type="NCBIfam" id="TIGR00174">
    <property type="entry name" value="miaA"/>
    <property type="match status" value="1"/>
</dbReference>
<dbReference type="Gene3D" id="3.40.50.300">
    <property type="entry name" value="P-loop containing nucleotide triphosphate hydrolases"/>
    <property type="match status" value="1"/>
</dbReference>
<dbReference type="PANTHER" id="PTHR11088">
    <property type="entry name" value="TRNA DIMETHYLALLYLTRANSFERASE"/>
    <property type="match status" value="1"/>
</dbReference>
<keyword evidence="6 10" id="KW-0547">Nucleotide-binding</keyword>
<evidence type="ECO:0000256" key="5">
    <source>
        <dbReference type="ARBA" id="ARBA00022694"/>
    </source>
</evidence>
<dbReference type="InterPro" id="IPR039657">
    <property type="entry name" value="Dimethylallyltransferase"/>
</dbReference>
<name>A0A927R352_9BACL</name>
<feature type="binding site" evidence="10">
    <location>
        <begin position="14"/>
        <end position="19"/>
    </location>
    <ligand>
        <name>substrate</name>
    </ligand>
</feature>
<reference evidence="14" key="1">
    <citation type="submission" date="2020-10" db="EMBL/GenBank/DDBJ databases">
        <title>Genomic Encyclopedia of Type Strains, Phase IV (KMG-IV): sequencing the most valuable type-strain genomes for metagenomic binning, comparative biology and taxonomic classification.</title>
        <authorList>
            <person name="Goeker M."/>
        </authorList>
    </citation>
    <scope>NUCLEOTIDE SEQUENCE</scope>
    <source>
        <strain evidence="14">DSM 13886</strain>
    </source>
</reference>
<evidence type="ECO:0000313" key="15">
    <source>
        <dbReference type="Proteomes" id="UP000658225"/>
    </source>
</evidence>
<comment type="catalytic activity">
    <reaction evidence="9 10 11">
        <text>adenosine(37) in tRNA + dimethylallyl diphosphate = N(6)-dimethylallyladenosine(37) in tRNA + diphosphate</text>
        <dbReference type="Rhea" id="RHEA:26482"/>
        <dbReference type="Rhea" id="RHEA-COMP:10162"/>
        <dbReference type="Rhea" id="RHEA-COMP:10375"/>
        <dbReference type="ChEBI" id="CHEBI:33019"/>
        <dbReference type="ChEBI" id="CHEBI:57623"/>
        <dbReference type="ChEBI" id="CHEBI:74411"/>
        <dbReference type="ChEBI" id="CHEBI:74415"/>
        <dbReference type="EC" id="2.5.1.75"/>
    </reaction>
</comment>
<protein>
    <recommendedName>
        <fullName evidence="10">tRNA dimethylallyltransferase</fullName>
        <ecNumber evidence="10">2.5.1.75</ecNumber>
    </recommendedName>
    <alternativeName>
        <fullName evidence="10">Dimethylallyl diphosphate:tRNA dimethylallyltransferase</fullName>
        <shortName evidence="10">DMAPP:tRNA dimethylallyltransferase</shortName>
        <shortName evidence="10">DMATase</shortName>
    </alternativeName>
    <alternativeName>
        <fullName evidence="10">Isopentenyl-diphosphate:tRNA isopentenyltransferase</fullName>
        <shortName evidence="10">IPP transferase</shortName>
        <shortName evidence="10">IPPT</shortName>
        <shortName evidence="10">IPTase</shortName>
    </alternativeName>
</protein>
<keyword evidence="7 10" id="KW-0067">ATP-binding</keyword>
<proteinExistence type="inferred from homology"/>
<dbReference type="Pfam" id="PF01715">
    <property type="entry name" value="IPPT"/>
    <property type="match status" value="1"/>
</dbReference>
<keyword evidence="8 10" id="KW-0460">Magnesium</keyword>
<dbReference type="SUPFAM" id="SSF52540">
    <property type="entry name" value="P-loop containing nucleoside triphosphate hydrolases"/>
    <property type="match status" value="2"/>
</dbReference>
<dbReference type="InterPro" id="IPR027417">
    <property type="entry name" value="P-loop_NTPase"/>
</dbReference>
<keyword evidence="15" id="KW-1185">Reference proteome</keyword>
<evidence type="ECO:0000256" key="8">
    <source>
        <dbReference type="ARBA" id="ARBA00022842"/>
    </source>
</evidence>
<evidence type="ECO:0000256" key="3">
    <source>
        <dbReference type="ARBA" id="ARBA00005842"/>
    </source>
</evidence>